<keyword evidence="3" id="KW-0067">ATP-binding</keyword>
<comment type="caution">
    <text evidence="5">The sequence shown here is derived from an EMBL/GenBank/DDBJ whole genome shotgun (WGS) entry which is preliminary data.</text>
</comment>
<accession>A0ABW1SYF5</accession>
<dbReference type="Proteomes" id="UP001596138">
    <property type="component" value="Unassembled WGS sequence"/>
</dbReference>
<dbReference type="RefSeq" id="WP_386764778.1">
    <property type="nucleotide sequence ID" value="NZ_JBHSTI010000008.1"/>
</dbReference>
<dbReference type="SMART" id="SM00382">
    <property type="entry name" value="AAA"/>
    <property type="match status" value="1"/>
</dbReference>
<evidence type="ECO:0000313" key="6">
    <source>
        <dbReference type="Proteomes" id="UP001596138"/>
    </source>
</evidence>
<gene>
    <name evidence="5" type="ORF">ACFQGU_06200</name>
</gene>
<dbReference type="InterPro" id="IPR003593">
    <property type="entry name" value="AAA+_ATPase"/>
</dbReference>
<dbReference type="Pfam" id="PF00437">
    <property type="entry name" value="T2SSE"/>
    <property type="match status" value="1"/>
</dbReference>
<evidence type="ECO:0000313" key="5">
    <source>
        <dbReference type="EMBL" id="MFC6237461.1"/>
    </source>
</evidence>
<dbReference type="InterPro" id="IPR037257">
    <property type="entry name" value="T2SS_E_N_sf"/>
</dbReference>
<protein>
    <submittedName>
        <fullName evidence="5">GspE/PulE family protein</fullName>
    </submittedName>
</protein>
<dbReference type="SUPFAM" id="SSF160246">
    <property type="entry name" value="EspE N-terminal domain-like"/>
    <property type="match status" value="1"/>
</dbReference>
<dbReference type="EMBL" id="JBHSTI010000008">
    <property type="protein sequence ID" value="MFC6237461.1"/>
    <property type="molecule type" value="Genomic_DNA"/>
</dbReference>
<dbReference type="PANTHER" id="PTHR30258">
    <property type="entry name" value="TYPE II SECRETION SYSTEM PROTEIN GSPE-RELATED"/>
    <property type="match status" value="1"/>
</dbReference>
<dbReference type="Pfam" id="PF05157">
    <property type="entry name" value="MshEN"/>
    <property type="match status" value="1"/>
</dbReference>
<evidence type="ECO:0000259" key="4">
    <source>
        <dbReference type="PROSITE" id="PS00662"/>
    </source>
</evidence>
<dbReference type="Gene3D" id="3.40.50.300">
    <property type="entry name" value="P-loop containing nucleotide triphosphate hydrolases"/>
    <property type="match status" value="1"/>
</dbReference>
<evidence type="ECO:0000256" key="1">
    <source>
        <dbReference type="ARBA" id="ARBA00006611"/>
    </source>
</evidence>
<organism evidence="5 6">
    <name type="scientific">Longivirga aurantiaca</name>
    <dbReference type="NCBI Taxonomy" id="1837743"/>
    <lineage>
        <taxon>Bacteria</taxon>
        <taxon>Bacillati</taxon>
        <taxon>Actinomycetota</taxon>
        <taxon>Actinomycetes</taxon>
        <taxon>Sporichthyales</taxon>
        <taxon>Sporichthyaceae</taxon>
        <taxon>Longivirga</taxon>
    </lineage>
</organism>
<comment type="similarity">
    <text evidence="1">Belongs to the GSP E family.</text>
</comment>
<keyword evidence="2" id="KW-0547">Nucleotide-binding</keyword>
<sequence length="574" mass="61599">MSVHPIVTGEEPVGRPRLGDVLVQLGLLDHHQVAAALESRLASGGTRRLGRVVRELGLVDESDLARALAVQHVLPLIDLDPGNVDSAVARLIPRALAERHAVVAFARRGTRLAVAVADPVDVVALDDVRALTGVTGIDAHVAPESRIREALAIVWSQQVDTTLVADFLHEVTPVDVPVDDADPATDAATIRLVDRLLADAVRAGASDLHVEPSRDGVRVRMRVDGVLRETFLLPRTGSSAITARFKIIADLDVIERRLPQDGRALTRVEGERVDLRVSTLPSMHGETVVVRLLPASHRLPRLDALGLTGEQQRLLLDVVHRPQGLVLITGPTGSGKTNTLYAALSEGVDSSRNVITLEDPVEIELPGVTQVHIDERTGMTFGRGLRAALRQDPDVVLVGEIRDRETAELAVRAALTGHLVLSTLHTLDSASAVTRLLDMGVPGYLLTSSLALVLSQRLVRVPCPECAVRHDPDPFLLATLWVSDPVGGWLETVGCLACGGTGYRGRTAVLETLEVGPEVRRALLEGGDESSIRRAARLAGTRSMREQAVELARRGGTTLEEIVRAVPDDPDHSA</sequence>
<dbReference type="Gene3D" id="3.30.300.160">
    <property type="entry name" value="Type II secretion system, protein E, N-terminal domain"/>
    <property type="match status" value="1"/>
</dbReference>
<dbReference type="InterPro" id="IPR027417">
    <property type="entry name" value="P-loop_NTPase"/>
</dbReference>
<dbReference type="PROSITE" id="PS00662">
    <property type="entry name" value="T2SP_E"/>
    <property type="match status" value="1"/>
</dbReference>
<evidence type="ECO:0000256" key="2">
    <source>
        <dbReference type="ARBA" id="ARBA00022741"/>
    </source>
</evidence>
<dbReference type="InterPro" id="IPR001482">
    <property type="entry name" value="T2SS/T4SS_dom"/>
</dbReference>
<reference evidence="6" key="1">
    <citation type="journal article" date="2019" name="Int. J. Syst. Evol. Microbiol.">
        <title>The Global Catalogue of Microorganisms (GCM) 10K type strain sequencing project: providing services to taxonomists for standard genome sequencing and annotation.</title>
        <authorList>
            <consortium name="The Broad Institute Genomics Platform"/>
            <consortium name="The Broad Institute Genome Sequencing Center for Infectious Disease"/>
            <person name="Wu L."/>
            <person name="Ma J."/>
        </authorList>
    </citation>
    <scope>NUCLEOTIDE SEQUENCE [LARGE SCALE GENOMIC DNA]</scope>
    <source>
        <strain evidence="6">CGMCC 4.7317</strain>
    </source>
</reference>
<dbReference type="InterPro" id="IPR007831">
    <property type="entry name" value="T2SS_GspE_N"/>
</dbReference>
<dbReference type="CDD" id="cd01129">
    <property type="entry name" value="PulE-GspE-like"/>
    <property type="match status" value="1"/>
</dbReference>
<dbReference type="PANTHER" id="PTHR30258:SF2">
    <property type="entry name" value="COMG OPERON PROTEIN 1"/>
    <property type="match status" value="1"/>
</dbReference>
<evidence type="ECO:0000256" key="3">
    <source>
        <dbReference type="ARBA" id="ARBA00022840"/>
    </source>
</evidence>
<proteinExistence type="inferred from homology"/>
<name>A0ABW1SYF5_9ACTN</name>
<keyword evidence="6" id="KW-1185">Reference proteome</keyword>
<feature type="domain" description="Bacterial type II secretion system protein E" evidence="4">
    <location>
        <begin position="389"/>
        <end position="403"/>
    </location>
</feature>
<dbReference type="Gene3D" id="3.30.450.90">
    <property type="match status" value="1"/>
</dbReference>
<dbReference type="SUPFAM" id="SSF52540">
    <property type="entry name" value="P-loop containing nucleoside triphosphate hydrolases"/>
    <property type="match status" value="1"/>
</dbReference>